<dbReference type="EMBL" id="CP002546">
    <property type="protein sequence ID" value="ADY57696.1"/>
    <property type="molecule type" value="Genomic_DNA"/>
</dbReference>
<organism evidence="2 3">
    <name type="scientific">Rubinisphaera brasiliensis (strain ATCC 49424 / DSM 5305 / JCM 21570 / IAM 15109 / NBRC 103401 / IFAM 1448)</name>
    <name type="common">Planctomyces brasiliensis</name>
    <dbReference type="NCBI Taxonomy" id="756272"/>
    <lineage>
        <taxon>Bacteria</taxon>
        <taxon>Pseudomonadati</taxon>
        <taxon>Planctomycetota</taxon>
        <taxon>Planctomycetia</taxon>
        <taxon>Planctomycetales</taxon>
        <taxon>Planctomycetaceae</taxon>
        <taxon>Rubinisphaera</taxon>
    </lineage>
</organism>
<protein>
    <submittedName>
        <fullName evidence="2">Uncharacterized protein</fullName>
    </submittedName>
</protein>
<keyword evidence="3" id="KW-1185">Reference proteome</keyword>
<dbReference type="RefSeq" id="WP_013626440.1">
    <property type="nucleotide sequence ID" value="NC_015174.1"/>
</dbReference>
<sequence>MKRYAAIATIVVYLGALGWGVVSHTLSLGHVSHPAMYYLVWDMFCGWSGYESRHHLIAQGVSGEHYLLNPAPWGEFKPYGPAYRTDYDSFGMHSIRIAQSVLNHTDHEPIQQIFLVEESWSKRYNRPDFLWRMEFEEEKDQMSYFHTRATYNGDGMLMDRRNNWTTAMAHHHVASDPRLVKLRSHSRPFFAVSPNAGRNSAPNGMPNAAPISNASSPIQQTSFAEPATP</sequence>
<accession>F0SLL3</accession>
<feature type="region of interest" description="Disordered" evidence="1">
    <location>
        <begin position="191"/>
        <end position="229"/>
    </location>
</feature>
<feature type="compositionally biased region" description="Polar residues" evidence="1">
    <location>
        <begin position="210"/>
        <end position="223"/>
    </location>
</feature>
<evidence type="ECO:0000313" key="2">
    <source>
        <dbReference type="EMBL" id="ADY57696.1"/>
    </source>
</evidence>
<dbReference type="OrthoDB" id="210749at2"/>
<proteinExistence type="predicted"/>
<gene>
    <name evidence="2" type="ordered locus">Plabr_0066</name>
</gene>
<reference evidence="3" key="1">
    <citation type="submission" date="2011-02" db="EMBL/GenBank/DDBJ databases">
        <title>The complete genome of Planctomyces brasiliensis DSM 5305.</title>
        <authorList>
            <person name="Lucas S."/>
            <person name="Copeland A."/>
            <person name="Lapidus A."/>
            <person name="Bruce D."/>
            <person name="Goodwin L."/>
            <person name="Pitluck S."/>
            <person name="Kyrpides N."/>
            <person name="Mavromatis K."/>
            <person name="Pagani I."/>
            <person name="Ivanova N."/>
            <person name="Ovchinnikova G."/>
            <person name="Lu M."/>
            <person name="Detter J.C."/>
            <person name="Han C."/>
            <person name="Land M."/>
            <person name="Hauser L."/>
            <person name="Markowitz V."/>
            <person name="Cheng J.-F."/>
            <person name="Hugenholtz P."/>
            <person name="Woyke T."/>
            <person name="Wu D."/>
            <person name="Tindall B."/>
            <person name="Pomrenke H.G."/>
            <person name="Brambilla E."/>
            <person name="Klenk H.-P."/>
            <person name="Eisen J.A."/>
        </authorList>
    </citation>
    <scope>NUCLEOTIDE SEQUENCE [LARGE SCALE GENOMIC DNA]</scope>
    <source>
        <strain evidence="3">ATCC 49424 / DSM 5305 / JCM 21570 / NBRC 103401 / IFAM 1448</strain>
    </source>
</reference>
<dbReference type="HOGENOM" id="CLU_1209070_0_0_0"/>
<dbReference type="KEGG" id="pbs:Plabr_0066"/>
<dbReference type="Proteomes" id="UP000006860">
    <property type="component" value="Chromosome"/>
</dbReference>
<evidence type="ECO:0000256" key="1">
    <source>
        <dbReference type="SAM" id="MobiDB-lite"/>
    </source>
</evidence>
<dbReference type="AlphaFoldDB" id="F0SLL3"/>
<name>F0SLL3_RUBBR</name>
<evidence type="ECO:0000313" key="3">
    <source>
        <dbReference type="Proteomes" id="UP000006860"/>
    </source>
</evidence>